<dbReference type="CDD" id="cd18796">
    <property type="entry name" value="SF2_C_LHR"/>
    <property type="match status" value="1"/>
</dbReference>
<name>A0ABU5RSF2_9CYAN</name>
<keyword evidence="7" id="KW-0234">DNA repair</keyword>
<keyword evidence="6" id="KW-0238">DNA-binding</keyword>
<evidence type="ECO:0000256" key="4">
    <source>
        <dbReference type="ARBA" id="ARBA00022806"/>
    </source>
</evidence>
<dbReference type="InterPro" id="IPR045628">
    <property type="entry name" value="Lhr_WH_dom"/>
</dbReference>
<feature type="domain" description="Helicase C-terminal" evidence="11">
    <location>
        <begin position="253"/>
        <end position="412"/>
    </location>
</feature>
<dbReference type="SMART" id="SM00490">
    <property type="entry name" value="HELICc"/>
    <property type="match status" value="1"/>
</dbReference>
<comment type="caution">
    <text evidence="12">The sequence shown here is derived from an EMBL/GenBank/DDBJ whole genome shotgun (WGS) entry which is preliminary data.</text>
</comment>
<sequence>MSPSPAAALRPIEAWFDRRGWRPMPFQRQCWRAYLEGASGLIQVPTGSGKTYAAVMGPIAAMLSENGAAEAQGGAGPEGGLRLLVLTPLRALSRDLLLAIREPIEAMGWPLRVGLRNGDTSSHERGKQLKAPPQILITTPESLSLLLAGPRAEALFADLEAVVIDEWHELMGSKRGSQTELCLSWLRGRRPALRTWAISATIGNLEEAARAAVGVDGEPRIITARIQRDTRIRSLLPDTIDGFPWAGHLGLRMYEELVAALDPAVSTLLFTNTRNQAERWHQCLRFACPEMDGALALHHSAIDRAEREAIEAGVKAAEIRWVVCTSSLDLGVDFQPVERVVQIGSAKNLARLLQRAGRSAHQPGGTAQVLFMPTNALELLEVSAMRRGLGEGLVEHRRPPQEPLDVLLQHLVSLACGPGFEPEATLAAVRRTWSYRHLERSRWDWCLRFLEEGGDCLGAYPRYRKLEREPDGAGADGPWRFVVRELAIARLHRLNIGTISADRAVTVRFVRGAVLGHVEEVFIGRLKPGDVFFFAGRQLEFVRLREMTAMVKATTRRSATVPAWGGGQMALSDLLSAHLRREVDRCARALDGEAGFGLDTAELRALEPLLERQVQLSALPRTHQFLVELCHTREGSHLYAFPFEGRFVHEGLGFLWSWRLARHHPGTFTVSVNDYGFELLAPRGYPFEELLAQHAESLLDPAGLLEDLERAVNLSELCRRRFRSIAQVSGLVLNGYPGQARSGGQLQISAALLFDVFQRHEPGNLLLAQARGEVLEDQLDLGRLIGTLQRLQGSEWLERHPPRPGPMAFPLLAERLNNRMSNESLLERLERLRQQACRAEGL</sequence>
<keyword evidence="4" id="KW-0347">Helicase</keyword>
<evidence type="ECO:0000256" key="6">
    <source>
        <dbReference type="ARBA" id="ARBA00023125"/>
    </source>
</evidence>
<evidence type="ECO:0000256" key="3">
    <source>
        <dbReference type="ARBA" id="ARBA00022801"/>
    </source>
</evidence>
<protein>
    <submittedName>
        <fullName evidence="12">Ligase-associated DNA damage response DEXH box helicase</fullName>
    </submittedName>
</protein>
<dbReference type="PANTHER" id="PTHR47962">
    <property type="entry name" value="ATP-DEPENDENT HELICASE LHR-RELATED-RELATED"/>
    <property type="match status" value="1"/>
</dbReference>
<dbReference type="InterPro" id="IPR011545">
    <property type="entry name" value="DEAD/DEAH_box_helicase_dom"/>
</dbReference>
<dbReference type="InterPro" id="IPR014001">
    <property type="entry name" value="Helicase_ATP-bd"/>
</dbReference>
<gene>
    <name evidence="12" type="ORF">VB738_05335</name>
</gene>
<dbReference type="Pfam" id="PF19306">
    <property type="entry name" value="WHD_Lhr"/>
    <property type="match status" value="1"/>
</dbReference>
<organism evidence="12 13">
    <name type="scientific">Cyanobium gracile UHCC 0139</name>
    <dbReference type="NCBI Taxonomy" id="3110308"/>
    <lineage>
        <taxon>Bacteria</taxon>
        <taxon>Bacillati</taxon>
        <taxon>Cyanobacteriota</taxon>
        <taxon>Cyanophyceae</taxon>
        <taxon>Synechococcales</taxon>
        <taxon>Prochlorococcaceae</taxon>
        <taxon>Cyanobium</taxon>
    </lineage>
</organism>
<comment type="similarity">
    <text evidence="9">Belongs to the Lhr helicase family. Lhr-Core subfamily.</text>
</comment>
<dbReference type="InterPro" id="IPR001650">
    <property type="entry name" value="Helicase_C-like"/>
</dbReference>
<evidence type="ECO:0000259" key="10">
    <source>
        <dbReference type="PROSITE" id="PS51192"/>
    </source>
</evidence>
<dbReference type="InterPro" id="IPR027417">
    <property type="entry name" value="P-loop_NTPase"/>
</dbReference>
<feature type="domain" description="Helicase ATP-binding" evidence="10">
    <location>
        <begin position="31"/>
        <end position="220"/>
    </location>
</feature>
<dbReference type="PANTHER" id="PTHR47962:SF3">
    <property type="entry name" value="LARGE ATP-DEPENDENT HELICASE-RELATED PROTEIN"/>
    <property type="match status" value="1"/>
</dbReference>
<dbReference type="Pfam" id="PF00270">
    <property type="entry name" value="DEAD"/>
    <property type="match status" value="1"/>
</dbReference>
<accession>A0ABU5RSF2</accession>
<dbReference type="NCBIfam" id="TIGR04121">
    <property type="entry name" value="DEXH_lig_assoc"/>
    <property type="match status" value="1"/>
</dbReference>
<dbReference type="Pfam" id="PF08494">
    <property type="entry name" value="DEAD_assoc"/>
    <property type="match status" value="1"/>
</dbReference>
<evidence type="ECO:0000313" key="12">
    <source>
        <dbReference type="EMBL" id="MEA5390683.1"/>
    </source>
</evidence>
<keyword evidence="13" id="KW-1185">Reference proteome</keyword>
<keyword evidence="1" id="KW-0547">Nucleotide-binding</keyword>
<dbReference type="SUPFAM" id="SSF52540">
    <property type="entry name" value="P-loop containing nucleoside triphosphate hydrolases"/>
    <property type="match status" value="1"/>
</dbReference>
<keyword evidence="12" id="KW-0436">Ligase</keyword>
<dbReference type="RefSeq" id="WP_323304758.1">
    <property type="nucleotide sequence ID" value="NZ_JAYGHX010000002.1"/>
</dbReference>
<dbReference type="PIRSF" id="PIRSF037307">
    <property type="entry name" value="Lhr-like_helic_prd"/>
    <property type="match status" value="1"/>
</dbReference>
<keyword evidence="3" id="KW-0378">Hydrolase</keyword>
<dbReference type="GO" id="GO:0016874">
    <property type="term" value="F:ligase activity"/>
    <property type="evidence" value="ECO:0007669"/>
    <property type="project" value="UniProtKB-KW"/>
</dbReference>
<dbReference type="Proteomes" id="UP001304461">
    <property type="component" value="Unassembled WGS sequence"/>
</dbReference>
<dbReference type="InterPro" id="IPR017170">
    <property type="entry name" value="Lhr-like"/>
</dbReference>
<dbReference type="Gene3D" id="3.40.50.300">
    <property type="entry name" value="P-loop containing nucleotide triphosphate hydrolases"/>
    <property type="match status" value="2"/>
</dbReference>
<evidence type="ECO:0000313" key="13">
    <source>
        <dbReference type="Proteomes" id="UP001304461"/>
    </source>
</evidence>
<dbReference type="InterPro" id="IPR052511">
    <property type="entry name" value="ATP-dep_Helicase"/>
</dbReference>
<dbReference type="Pfam" id="PF00271">
    <property type="entry name" value="Helicase_C"/>
    <property type="match status" value="1"/>
</dbReference>
<evidence type="ECO:0000256" key="2">
    <source>
        <dbReference type="ARBA" id="ARBA00022763"/>
    </source>
</evidence>
<keyword evidence="2" id="KW-0227">DNA damage</keyword>
<keyword evidence="8" id="KW-0413">Isomerase</keyword>
<dbReference type="InterPro" id="IPR013701">
    <property type="entry name" value="Lhr-like_DEAD/DEAH_assoc"/>
</dbReference>
<dbReference type="PROSITE" id="PS51194">
    <property type="entry name" value="HELICASE_CTER"/>
    <property type="match status" value="1"/>
</dbReference>
<dbReference type="PROSITE" id="PS51192">
    <property type="entry name" value="HELICASE_ATP_BIND_1"/>
    <property type="match status" value="1"/>
</dbReference>
<dbReference type="EMBL" id="JAYGHX010000002">
    <property type="protein sequence ID" value="MEA5390683.1"/>
    <property type="molecule type" value="Genomic_DNA"/>
</dbReference>
<evidence type="ECO:0000256" key="7">
    <source>
        <dbReference type="ARBA" id="ARBA00023204"/>
    </source>
</evidence>
<evidence type="ECO:0000256" key="9">
    <source>
        <dbReference type="ARBA" id="ARBA00093467"/>
    </source>
</evidence>
<proteinExistence type="inferred from homology"/>
<evidence type="ECO:0000256" key="5">
    <source>
        <dbReference type="ARBA" id="ARBA00022840"/>
    </source>
</evidence>
<dbReference type="InterPro" id="IPR026362">
    <property type="entry name" value="DEXH_lig_assoc"/>
</dbReference>
<evidence type="ECO:0000259" key="11">
    <source>
        <dbReference type="PROSITE" id="PS51194"/>
    </source>
</evidence>
<evidence type="ECO:0000256" key="8">
    <source>
        <dbReference type="ARBA" id="ARBA00023235"/>
    </source>
</evidence>
<keyword evidence="5" id="KW-0067">ATP-binding</keyword>
<dbReference type="SMART" id="SM00487">
    <property type="entry name" value="DEXDc"/>
    <property type="match status" value="1"/>
</dbReference>
<reference evidence="12 13" key="1">
    <citation type="submission" date="2023-12" db="EMBL/GenBank/DDBJ databases">
        <title>Baltic Sea Cyanobacteria.</title>
        <authorList>
            <person name="Delbaje E."/>
            <person name="Fewer D.P."/>
            <person name="Shishido T.K."/>
        </authorList>
    </citation>
    <scope>NUCLEOTIDE SEQUENCE [LARGE SCALE GENOMIC DNA]</scope>
    <source>
        <strain evidence="12 13">UHCC 0139</strain>
    </source>
</reference>
<evidence type="ECO:0000256" key="1">
    <source>
        <dbReference type="ARBA" id="ARBA00022741"/>
    </source>
</evidence>